<dbReference type="Proteomes" id="UP001499854">
    <property type="component" value="Unassembled WGS sequence"/>
</dbReference>
<accession>A0ABN2S1J7</accession>
<comment type="caution">
    <text evidence="2">The sequence shown here is derived from an EMBL/GenBank/DDBJ whole genome shotgun (WGS) entry which is preliminary data.</text>
</comment>
<protein>
    <recommendedName>
        <fullName evidence="1">DZANK-type domain-containing protein</fullName>
    </recommendedName>
</protein>
<evidence type="ECO:0000313" key="2">
    <source>
        <dbReference type="EMBL" id="GAA1978803.1"/>
    </source>
</evidence>
<name>A0ABN2S1J7_9ACTN</name>
<keyword evidence="3" id="KW-1185">Reference proteome</keyword>
<organism evidence="2 3">
    <name type="scientific">Catenulispora subtropica</name>
    <dbReference type="NCBI Taxonomy" id="450798"/>
    <lineage>
        <taxon>Bacteria</taxon>
        <taxon>Bacillati</taxon>
        <taxon>Actinomycetota</taxon>
        <taxon>Actinomycetes</taxon>
        <taxon>Catenulisporales</taxon>
        <taxon>Catenulisporaceae</taxon>
        <taxon>Catenulispora</taxon>
    </lineage>
</organism>
<evidence type="ECO:0000259" key="1">
    <source>
        <dbReference type="Pfam" id="PF12773"/>
    </source>
</evidence>
<dbReference type="Pfam" id="PF12773">
    <property type="entry name" value="DZR"/>
    <property type="match status" value="1"/>
</dbReference>
<dbReference type="EMBL" id="BAAAQM010000025">
    <property type="protein sequence ID" value="GAA1978803.1"/>
    <property type="molecule type" value="Genomic_DNA"/>
</dbReference>
<sequence length="224" mass="23935">MGGSGMADTLWFSNNHRDYSVTYGNDAGFEFEFYCQRCNDTWRSGFEPYRTARAAGWIRRAANMASGAASSVGWDVAQGVDGLVESGWHKARDASFKKSIEAAAEHFHRCARCAYYVCERCFNADRGLCTSCAPDLASEVESARIHGQVDAATSRARDVGAAMAAEVDVTTQKQLVCLSCGHETHGAKFCPECGAKQNAPGTCGGCGVQVPAGSKFCPECGAPQ</sequence>
<feature type="domain" description="DZANK-type" evidence="1">
    <location>
        <begin position="177"/>
        <end position="221"/>
    </location>
</feature>
<dbReference type="InterPro" id="IPR025874">
    <property type="entry name" value="DZR"/>
</dbReference>
<gene>
    <name evidence="2" type="ORF">GCM10009838_44580</name>
</gene>
<evidence type="ECO:0000313" key="3">
    <source>
        <dbReference type="Proteomes" id="UP001499854"/>
    </source>
</evidence>
<proteinExistence type="predicted"/>
<reference evidence="2 3" key="1">
    <citation type="journal article" date="2019" name="Int. J. Syst. Evol. Microbiol.">
        <title>The Global Catalogue of Microorganisms (GCM) 10K type strain sequencing project: providing services to taxonomists for standard genome sequencing and annotation.</title>
        <authorList>
            <consortium name="The Broad Institute Genomics Platform"/>
            <consortium name="The Broad Institute Genome Sequencing Center for Infectious Disease"/>
            <person name="Wu L."/>
            <person name="Ma J."/>
        </authorList>
    </citation>
    <scope>NUCLEOTIDE SEQUENCE [LARGE SCALE GENOMIC DNA]</scope>
    <source>
        <strain evidence="2 3">JCM 16013</strain>
    </source>
</reference>